<dbReference type="OrthoDB" id="5898589at2759"/>
<sequence>MVMRTVRDGAFHRFANPSCDSSKMRKKRKKKNKERNAVSEAKDQNRKKKSEKGHAEDVSRSTESLVGYRCPGCAVLVQDQEGLNLHCIRKHGRDRCAPENVTFASEDEFYVSVRKFSHRFLFMHGCHIVELYMIFEEWKAKVEQEHREYWKLVENHDSVLTKYFCCPSLKLPLKSGESTLCTSFIKATFSAVVTVRYCLFHFGHSSSVQLTSSNPTDEISYPRLNSLVTLESTYARQVYSLEIPSPLYITLDGNAEGEALESEQIANVRDVSAQNNSGNIRGYRCSLCGFPIYDQVEMNAHCVSQHGNHYEAKSETFAKENDFDQWKAKLEKEQNTCWRLGKIRYYGSVVTKFFFCSSCYAPIRKGKPRICSSFLKATFCGEVAVQYCTSHIGHDQLAENVDSADKEVSCQEPVNMAIPGKPDLYQADRSPELPSPSYIVVTKKEVGSNPNTPKPSTATNFKQVRAVLTKKEIDIPVVLPSPPPAVLPSPPPASKQSKNASCPTATKVRHVPEAQDSWAEILNTALADPSLSSQYKMLLKCLVASNRDLKNVIAMMKSK</sequence>
<evidence type="ECO:0000313" key="3">
    <source>
        <dbReference type="EMBL" id="EYC26060.1"/>
    </source>
</evidence>
<feature type="compositionally biased region" description="Basic and acidic residues" evidence="1">
    <location>
        <begin position="34"/>
        <end position="44"/>
    </location>
</feature>
<proteinExistence type="predicted"/>
<dbReference type="PANTHER" id="PTHR33936">
    <property type="entry name" value="PROTEIN CBG17840"/>
    <property type="match status" value="1"/>
</dbReference>
<organism evidence="3 4">
    <name type="scientific">Ancylostoma ceylanicum</name>
    <dbReference type="NCBI Taxonomy" id="53326"/>
    <lineage>
        <taxon>Eukaryota</taxon>
        <taxon>Metazoa</taxon>
        <taxon>Ecdysozoa</taxon>
        <taxon>Nematoda</taxon>
        <taxon>Chromadorea</taxon>
        <taxon>Rhabditida</taxon>
        <taxon>Rhabditina</taxon>
        <taxon>Rhabditomorpha</taxon>
        <taxon>Strongyloidea</taxon>
        <taxon>Ancylostomatidae</taxon>
        <taxon>Ancylostomatinae</taxon>
        <taxon>Ancylostoma</taxon>
    </lineage>
</organism>
<comment type="caution">
    <text evidence="3">The sequence shown here is derived from an EMBL/GenBank/DDBJ whole genome shotgun (WGS) entry which is preliminary data.</text>
</comment>
<feature type="compositionally biased region" description="Pro residues" evidence="1">
    <location>
        <begin position="483"/>
        <end position="493"/>
    </location>
</feature>
<feature type="domain" description="C2H2-type" evidence="2">
    <location>
        <begin position="285"/>
        <end position="306"/>
    </location>
</feature>
<evidence type="ECO:0000313" key="4">
    <source>
        <dbReference type="Proteomes" id="UP000024635"/>
    </source>
</evidence>
<feature type="domain" description="C2H2-type" evidence="2">
    <location>
        <begin position="70"/>
        <end position="91"/>
    </location>
</feature>
<feature type="compositionally biased region" description="Polar residues" evidence="1">
    <location>
        <begin position="495"/>
        <end position="504"/>
    </location>
</feature>
<dbReference type="SMART" id="SM00355">
    <property type="entry name" value="ZnF_C2H2"/>
    <property type="match status" value="2"/>
</dbReference>
<gene>
    <name evidence="3" type="primary">Acey_s0011.g1535</name>
    <name evidence="3" type="ORF">Y032_0011g1535</name>
</gene>
<dbReference type="AlphaFoldDB" id="A0A016VF97"/>
<feature type="compositionally biased region" description="Basic residues" evidence="1">
    <location>
        <begin position="24"/>
        <end position="33"/>
    </location>
</feature>
<name>A0A016VF97_9BILA</name>
<feature type="region of interest" description="Disordered" evidence="1">
    <location>
        <begin position="14"/>
        <end position="60"/>
    </location>
</feature>
<reference evidence="4" key="1">
    <citation type="journal article" date="2015" name="Nat. Genet.">
        <title>The genome and transcriptome of the zoonotic hookworm Ancylostoma ceylanicum identify infection-specific gene families.</title>
        <authorList>
            <person name="Schwarz E.M."/>
            <person name="Hu Y."/>
            <person name="Antoshechkin I."/>
            <person name="Miller M.M."/>
            <person name="Sternberg P.W."/>
            <person name="Aroian R.V."/>
        </authorList>
    </citation>
    <scope>NUCLEOTIDE SEQUENCE</scope>
    <source>
        <strain evidence="4">HY135</strain>
    </source>
</reference>
<protein>
    <recommendedName>
        <fullName evidence="2">C2H2-type domain-containing protein</fullName>
    </recommendedName>
</protein>
<keyword evidence="4" id="KW-1185">Reference proteome</keyword>
<dbReference type="InterPro" id="IPR013087">
    <property type="entry name" value="Znf_C2H2_type"/>
</dbReference>
<dbReference type="PANTHER" id="PTHR33936:SF24">
    <property type="entry name" value="C2H2-TYPE DOMAIN-CONTAINING PROTEIN"/>
    <property type="match status" value="1"/>
</dbReference>
<evidence type="ECO:0000259" key="2">
    <source>
        <dbReference type="PROSITE" id="PS00028"/>
    </source>
</evidence>
<dbReference type="Proteomes" id="UP000024635">
    <property type="component" value="Unassembled WGS sequence"/>
</dbReference>
<evidence type="ECO:0000256" key="1">
    <source>
        <dbReference type="SAM" id="MobiDB-lite"/>
    </source>
</evidence>
<dbReference type="EMBL" id="JARK01001347">
    <property type="protein sequence ID" value="EYC26060.1"/>
    <property type="molecule type" value="Genomic_DNA"/>
</dbReference>
<dbReference type="PROSITE" id="PS00028">
    <property type="entry name" value="ZINC_FINGER_C2H2_1"/>
    <property type="match status" value="2"/>
</dbReference>
<accession>A0A016VF97</accession>
<dbReference type="InterPro" id="IPR052797">
    <property type="entry name" value="RegFact_GeneExpr_CellDeath"/>
</dbReference>
<feature type="region of interest" description="Disordered" evidence="1">
    <location>
        <begin position="483"/>
        <end position="505"/>
    </location>
</feature>